<keyword evidence="4 5" id="KW-0413">Isomerase</keyword>
<dbReference type="GO" id="GO:0003755">
    <property type="term" value="F:peptidyl-prolyl cis-trans isomerase activity"/>
    <property type="evidence" value="ECO:0007669"/>
    <property type="project" value="UniProtKB-KW"/>
</dbReference>
<gene>
    <name evidence="7" type="ORF">HERI1096_LOCUS30541</name>
</gene>
<dbReference type="Pfam" id="PF00254">
    <property type="entry name" value="FKBP_C"/>
    <property type="match status" value="1"/>
</dbReference>
<evidence type="ECO:0000256" key="2">
    <source>
        <dbReference type="ARBA" id="ARBA00013194"/>
    </source>
</evidence>
<feature type="domain" description="PPIase FKBP-type" evidence="6">
    <location>
        <begin position="7"/>
        <end position="93"/>
    </location>
</feature>
<dbReference type="InterPro" id="IPR001179">
    <property type="entry name" value="PPIase_FKBP_dom"/>
</dbReference>
<evidence type="ECO:0000256" key="4">
    <source>
        <dbReference type="ARBA" id="ARBA00023235"/>
    </source>
</evidence>
<evidence type="ECO:0000256" key="5">
    <source>
        <dbReference type="PROSITE-ProRule" id="PRU00277"/>
    </source>
</evidence>
<dbReference type="InterPro" id="IPR044609">
    <property type="entry name" value="FKBP2/11"/>
</dbReference>
<dbReference type="InterPro" id="IPR026317">
    <property type="entry name" value="P_C10"/>
</dbReference>
<dbReference type="PANTHER" id="PTHR45779:SF6">
    <property type="entry name" value="PEPTIDYL-PROLYL CIS-TRANS ISOMERASE FKBP15-1"/>
    <property type="match status" value="1"/>
</dbReference>
<keyword evidence="3 5" id="KW-0697">Rotamase</keyword>
<dbReference type="Pfam" id="PF14974">
    <property type="entry name" value="P_C10"/>
    <property type="match status" value="1"/>
</dbReference>
<dbReference type="PROSITE" id="PS50059">
    <property type="entry name" value="FKBP_PPIASE"/>
    <property type="match status" value="1"/>
</dbReference>
<dbReference type="PANTHER" id="PTHR45779">
    <property type="entry name" value="PEPTIDYLPROLYL ISOMERASE"/>
    <property type="match status" value="1"/>
</dbReference>
<evidence type="ECO:0000256" key="1">
    <source>
        <dbReference type="ARBA" id="ARBA00000971"/>
    </source>
</evidence>
<comment type="catalytic activity">
    <reaction evidence="1 5">
        <text>[protein]-peptidylproline (omega=180) = [protein]-peptidylproline (omega=0)</text>
        <dbReference type="Rhea" id="RHEA:16237"/>
        <dbReference type="Rhea" id="RHEA-COMP:10747"/>
        <dbReference type="Rhea" id="RHEA-COMP:10748"/>
        <dbReference type="ChEBI" id="CHEBI:83833"/>
        <dbReference type="ChEBI" id="CHEBI:83834"/>
        <dbReference type="EC" id="5.2.1.8"/>
    </reaction>
</comment>
<evidence type="ECO:0000313" key="7">
    <source>
        <dbReference type="EMBL" id="CAE0135108.1"/>
    </source>
</evidence>
<organism evidence="7">
    <name type="scientific">Haptolina ericina</name>
    <dbReference type="NCBI Taxonomy" id="156174"/>
    <lineage>
        <taxon>Eukaryota</taxon>
        <taxon>Haptista</taxon>
        <taxon>Haptophyta</taxon>
        <taxon>Prymnesiophyceae</taxon>
        <taxon>Prymnesiales</taxon>
        <taxon>Prymnesiaceae</taxon>
        <taxon>Haptolina</taxon>
    </lineage>
</organism>
<evidence type="ECO:0000259" key="6">
    <source>
        <dbReference type="PROSITE" id="PS50059"/>
    </source>
</evidence>
<dbReference type="Gene3D" id="3.10.50.40">
    <property type="match status" value="1"/>
</dbReference>
<protein>
    <recommendedName>
        <fullName evidence="2 5">peptidylprolyl isomerase</fullName>
        <ecNumber evidence="2 5">5.2.1.8</ecNumber>
    </recommendedName>
</protein>
<dbReference type="SUPFAM" id="SSF54534">
    <property type="entry name" value="FKBP-like"/>
    <property type="match status" value="1"/>
</dbReference>
<dbReference type="EMBL" id="HBHX01055415">
    <property type="protein sequence ID" value="CAE0135108.1"/>
    <property type="molecule type" value="Transcribed_RNA"/>
</dbReference>
<reference evidence="7" key="1">
    <citation type="submission" date="2021-01" db="EMBL/GenBank/DDBJ databases">
        <authorList>
            <person name="Corre E."/>
            <person name="Pelletier E."/>
            <person name="Niang G."/>
            <person name="Scheremetjew M."/>
            <person name="Finn R."/>
            <person name="Kale V."/>
            <person name="Holt S."/>
            <person name="Cochrane G."/>
            <person name="Meng A."/>
            <person name="Brown T."/>
            <person name="Cohen L."/>
        </authorList>
    </citation>
    <scope>NUCLEOTIDE SEQUENCE</scope>
    <source>
        <strain evidence="7">CCMP281</strain>
    </source>
</reference>
<dbReference type="InterPro" id="IPR046357">
    <property type="entry name" value="PPIase_dom_sf"/>
</dbReference>
<sequence>MEHPTVSSPCECHYAGRLLDGSEFDSSYKRGSPTTFAPNQVIKGWTEAMQLMVVGDKWEMYIPMEMAYGPSGKPPKIPGGATLIFIMEIIKIKGDKVAKQMVFPTWTADELALWLDKDEAACQSWRAGRSEKWEAGDEKLRASYPTREELDAFLDKGCESSKNKSLWKRTRTAKKKAAAPSASTASAPAKLTKDTARALLTKALDTFKEPANKEKLAAAVKECEGAGEQADMMKMMKLMPMVTEMVGPTLSEYGFGSSSADAMGAITQVSAFGEEDPSIKADVGMLMKAVQGDLSAFL</sequence>
<name>A0A7S3FA55_9EUKA</name>
<dbReference type="EC" id="5.2.1.8" evidence="2 5"/>
<proteinExistence type="predicted"/>
<dbReference type="AlphaFoldDB" id="A0A7S3FA55"/>
<dbReference type="GO" id="GO:0005783">
    <property type="term" value="C:endoplasmic reticulum"/>
    <property type="evidence" value="ECO:0007669"/>
    <property type="project" value="TreeGrafter"/>
</dbReference>
<evidence type="ECO:0000256" key="3">
    <source>
        <dbReference type="ARBA" id="ARBA00023110"/>
    </source>
</evidence>
<accession>A0A7S3FA55</accession>